<keyword evidence="1" id="KW-0472">Membrane</keyword>
<keyword evidence="1" id="KW-0812">Transmembrane</keyword>
<proteinExistence type="predicted"/>
<name>A0A164LGU6_9NOCA</name>
<organism evidence="2 3">
    <name type="scientific">Nocardia terpenica</name>
    <dbReference type="NCBI Taxonomy" id="455432"/>
    <lineage>
        <taxon>Bacteria</taxon>
        <taxon>Bacillati</taxon>
        <taxon>Actinomycetota</taxon>
        <taxon>Actinomycetes</taxon>
        <taxon>Mycobacteriales</taxon>
        <taxon>Nocardiaceae</taxon>
        <taxon>Nocardia</taxon>
    </lineage>
</organism>
<protein>
    <submittedName>
        <fullName evidence="2">Uncharacterized protein</fullName>
    </submittedName>
</protein>
<dbReference type="Proteomes" id="UP000076512">
    <property type="component" value="Unassembled WGS sequence"/>
</dbReference>
<evidence type="ECO:0000313" key="3">
    <source>
        <dbReference type="Proteomes" id="UP000076512"/>
    </source>
</evidence>
<feature type="transmembrane region" description="Helical" evidence="1">
    <location>
        <begin position="77"/>
        <end position="96"/>
    </location>
</feature>
<sequence length="99" mass="10362">MVLLSYTLPDQKRVRNWATAWVGLDVLLTLGCLATALLARRGDERARIAAAATAAVAVLDCWFDVTTASAGAEFAQALGSAAAELLLAAACGYLALRPR</sequence>
<feature type="transmembrane region" description="Helical" evidence="1">
    <location>
        <begin position="20"/>
        <end position="39"/>
    </location>
</feature>
<keyword evidence="3" id="KW-1185">Reference proteome</keyword>
<feature type="transmembrane region" description="Helical" evidence="1">
    <location>
        <begin position="46"/>
        <end position="65"/>
    </location>
</feature>
<comment type="caution">
    <text evidence="2">The sequence shown here is derived from an EMBL/GenBank/DDBJ whole genome shotgun (WGS) entry which is preliminary data.</text>
</comment>
<evidence type="ECO:0000313" key="2">
    <source>
        <dbReference type="EMBL" id="KZM72397.1"/>
    </source>
</evidence>
<reference evidence="2 3" key="1">
    <citation type="submission" date="2016-04" db="EMBL/GenBank/DDBJ databases">
        <authorList>
            <person name="Evans L.H."/>
            <person name="Alamgir A."/>
            <person name="Owens N."/>
            <person name="Weber N.D."/>
            <person name="Virtaneva K."/>
            <person name="Barbian K."/>
            <person name="Babar A."/>
            <person name="Rosenke K."/>
        </authorList>
    </citation>
    <scope>NUCLEOTIDE SEQUENCE [LARGE SCALE GENOMIC DNA]</scope>
    <source>
        <strain evidence="2 3">IFM 0406</strain>
    </source>
</reference>
<dbReference type="EMBL" id="LWGR01000007">
    <property type="protein sequence ID" value="KZM72397.1"/>
    <property type="molecule type" value="Genomic_DNA"/>
</dbReference>
<accession>A0A164LGU6</accession>
<gene>
    <name evidence="2" type="ORF">AWN90_26625</name>
</gene>
<keyword evidence="1" id="KW-1133">Transmembrane helix</keyword>
<dbReference type="AlphaFoldDB" id="A0A164LGU6"/>
<evidence type="ECO:0000256" key="1">
    <source>
        <dbReference type="SAM" id="Phobius"/>
    </source>
</evidence>